<feature type="region of interest" description="Disordered" evidence="5">
    <location>
        <begin position="591"/>
        <end position="614"/>
    </location>
</feature>
<gene>
    <name evidence="8" type="ORF">HMN09_00857400</name>
</gene>
<evidence type="ECO:0000256" key="6">
    <source>
        <dbReference type="SAM" id="Phobius"/>
    </source>
</evidence>
<dbReference type="Proteomes" id="UP000613580">
    <property type="component" value="Unassembled WGS sequence"/>
</dbReference>
<dbReference type="PROSITE" id="PS00216">
    <property type="entry name" value="SUGAR_TRANSPORT_1"/>
    <property type="match status" value="1"/>
</dbReference>
<evidence type="ECO:0000256" key="1">
    <source>
        <dbReference type="ARBA" id="ARBA00004141"/>
    </source>
</evidence>
<keyword evidence="9" id="KW-1185">Reference proteome</keyword>
<dbReference type="GO" id="GO:0022857">
    <property type="term" value="F:transmembrane transporter activity"/>
    <property type="evidence" value="ECO:0007669"/>
    <property type="project" value="InterPro"/>
</dbReference>
<sequence length="1240" mass="136643">MPAVVPGQPHKCTSCKGTKTANKENFYFENGAYLATCKTCFDKREKRRNVKNPRSGMAASAASGSGPEDLHPAELAELSVMDIQDFLAVIAMDEQARSFSALVSTSEISKTGKALATFLAQESKYEWEGPGRITTFNYHCAQSDKRQLLPDKDEDESKHRDRRQRPAFPCHGWLRMVIDDDAHIVHIKLTHDLDHIPYTTKVMPANVKAFIQRPENKNLRTGQLWDAILALPEYRNASRVTFSKRSVYQCWLQANQQTWKRDRDELVSARVLIEEAAKDPVDLPDVAGFTAIAFVLPEILWKWGGRIRELAVDSAFETNKSQYEVYAIIGELAGSGSPLGYLLMKSEPNSEAGGKQQYLESVLKHLRRKWTIKPSVTLSDKDWSEINACLAQFPDAKHQLCYWHALRAVKQRLAVVKRRPGPYDWKEACRLHKFIDPTFRPVEQTTEIDVPAGFKREYERLEKKTVHPGKYITSVENWTCTCPAQKFNSFALCKDLVHAIGPARKLSREFWTDIHRRRVMPIYKHPELHTRGKPPGEYVDTGNITDGDDIAWSGDKEILANAPEAFSGVGCIRASEEHVARNLGLGGSLVTASSSSCSDSDSEGSSGPMDVDDDSIPAAERAERAEEARALAQKLRRFADTIDAQANRGADLWLRGIRSSGVGSDVAQAMDDIDRSPSPEGYATMSAPPPPRSIHTAHSDDDHAPHAPPRIPGNTSALEVVDSGDRAPYILSLTEVKLLGIAGVGFFLDGTPTISSSSTQVVSYDSLWSLTDRQPVSTMLQYRLYGGGSLPAGLQGFLKAGANIGSVIGQFAFGYMADALGRKAIYGKELMLIILATILCLTTPTGSLSPDNCLIYLTMFRILLGVGVGGDYPMSASITSDRAALRKRGTLLAYIFSNQGWGSFVGALVTIIVLLAYKHAMDDEGETSKVDGVWRIVIGVSLVPAFATLYQRLTLAESSRFIASQSKEQDPMEFKNLKAQAEAEIEKADGKDVELASTGDTTVGGVKKEAHFREFLVYFSEWRHGKILLGTASCWFLLDVAFYGINLNQNVVLQQIGFAGKTGSDWEKLYKISVGNIIITALGFVPGYYVTILTIEKLGRKWIQIQGFLMAALFLAILAAKFDTLSKAGFIVCFTFLQFFFNFGANTTTYCYPAEVFPTRFRASAHGLSAASGKVGAIISALAFNELSMKIGTDKVLWIFFACCIAGAGFTLLLPEVRGRDPDAVLAEEIKAAKEAARVY</sequence>
<feature type="transmembrane region" description="Helical" evidence="6">
    <location>
        <begin position="1069"/>
        <end position="1090"/>
    </location>
</feature>
<dbReference type="OrthoDB" id="433512at2759"/>
<feature type="transmembrane region" description="Helical" evidence="6">
    <location>
        <begin position="1196"/>
        <end position="1214"/>
    </location>
</feature>
<evidence type="ECO:0000256" key="5">
    <source>
        <dbReference type="SAM" id="MobiDB-lite"/>
    </source>
</evidence>
<reference evidence="8" key="1">
    <citation type="submission" date="2020-05" db="EMBL/GenBank/DDBJ databases">
        <title>Mycena genomes resolve the evolution of fungal bioluminescence.</title>
        <authorList>
            <person name="Tsai I.J."/>
        </authorList>
    </citation>
    <scope>NUCLEOTIDE SEQUENCE</scope>
    <source>
        <strain evidence="8">110903Hualien_Pintung</strain>
    </source>
</reference>
<keyword evidence="3 6" id="KW-1133">Transmembrane helix</keyword>
<dbReference type="CDD" id="cd17364">
    <property type="entry name" value="MFS_PhT"/>
    <property type="match status" value="1"/>
</dbReference>
<dbReference type="InterPro" id="IPR020846">
    <property type="entry name" value="MFS_dom"/>
</dbReference>
<feature type="compositionally biased region" description="Low complexity" evidence="5">
    <location>
        <begin position="591"/>
        <end position="607"/>
    </location>
</feature>
<dbReference type="AlphaFoldDB" id="A0A8H6W4E8"/>
<evidence type="ECO:0000256" key="4">
    <source>
        <dbReference type="ARBA" id="ARBA00023136"/>
    </source>
</evidence>
<feature type="transmembrane region" description="Helical" evidence="6">
    <location>
        <begin position="932"/>
        <end position="950"/>
    </location>
</feature>
<feature type="region of interest" description="Disordered" evidence="5">
    <location>
        <begin position="48"/>
        <end position="70"/>
    </location>
</feature>
<feature type="transmembrane region" description="Helical" evidence="6">
    <location>
        <begin position="891"/>
        <end position="917"/>
    </location>
</feature>
<evidence type="ECO:0000256" key="3">
    <source>
        <dbReference type="ARBA" id="ARBA00022989"/>
    </source>
</evidence>
<dbReference type="GO" id="GO:0016020">
    <property type="term" value="C:membrane"/>
    <property type="evidence" value="ECO:0007669"/>
    <property type="project" value="UniProtKB-SubCell"/>
</dbReference>
<feature type="transmembrane region" description="Helical" evidence="6">
    <location>
        <begin position="1102"/>
        <end position="1122"/>
    </location>
</feature>
<keyword evidence="4 6" id="KW-0472">Membrane</keyword>
<name>A0A8H6W4E8_MYCCL</name>
<dbReference type="Gene3D" id="1.20.1250.20">
    <property type="entry name" value="MFS general substrate transporter like domains"/>
    <property type="match status" value="2"/>
</dbReference>
<evidence type="ECO:0000259" key="7">
    <source>
        <dbReference type="PROSITE" id="PS50850"/>
    </source>
</evidence>
<proteinExistence type="predicted"/>
<dbReference type="PANTHER" id="PTHR24064">
    <property type="entry name" value="SOLUTE CARRIER FAMILY 22 MEMBER"/>
    <property type="match status" value="1"/>
</dbReference>
<dbReference type="Pfam" id="PF10551">
    <property type="entry name" value="MULE"/>
    <property type="match status" value="1"/>
</dbReference>
<dbReference type="InterPro" id="IPR036259">
    <property type="entry name" value="MFS_trans_sf"/>
</dbReference>
<evidence type="ECO:0000313" key="8">
    <source>
        <dbReference type="EMBL" id="KAF7304547.1"/>
    </source>
</evidence>
<accession>A0A8H6W4E8</accession>
<feature type="region of interest" description="Disordered" evidence="5">
    <location>
        <begin position="671"/>
        <end position="716"/>
    </location>
</feature>
<feature type="transmembrane region" description="Helical" evidence="6">
    <location>
        <begin position="1128"/>
        <end position="1152"/>
    </location>
</feature>
<keyword evidence="2 6" id="KW-0812">Transmembrane</keyword>
<dbReference type="Pfam" id="PF00083">
    <property type="entry name" value="Sugar_tr"/>
    <property type="match status" value="1"/>
</dbReference>
<organism evidence="8 9">
    <name type="scientific">Mycena chlorophos</name>
    <name type="common">Agaric fungus</name>
    <name type="synonym">Agaricus chlorophos</name>
    <dbReference type="NCBI Taxonomy" id="658473"/>
    <lineage>
        <taxon>Eukaryota</taxon>
        <taxon>Fungi</taxon>
        <taxon>Dikarya</taxon>
        <taxon>Basidiomycota</taxon>
        <taxon>Agaricomycotina</taxon>
        <taxon>Agaricomycetes</taxon>
        <taxon>Agaricomycetidae</taxon>
        <taxon>Agaricales</taxon>
        <taxon>Marasmiineae</taxon>
        <taxon>Mycenaceae</taxon>
        <taxon>Mycena</taxon>
    </lineage>
</organism>
<feature type="transmembrane region" description="Helical" evidence="6">
    <location>
        <begin position="1164"/>
        <end position="1184"/>
    </location>
</feature>
<feature type="transmembrane region" description="Helical" evidence="6">
    <location>
        <begin position="800"/>
        <end position="818"/>
    </location>
</feature>
<dbReference type="InterPro" id="IPR005829">
    <property type="entry name" value="Sugar_transporter_CS"/>
</dbReference>
<feature type="compositionally biased region" description="Low complexity" evidence="5">
    <location>
        <begin position="55"/>
        <end position="66"/>
    </location>
</feature>
<dbReference type="InterPro" id="IPR018289">
    <property type="entry name" value="MULE_transposase_dom"/>
</dbReference>
<dbReference type="SUPFAM" id="SSF103473">
    <property type="entry name" value="MFS general substrate transporter"/>
    <property type="match status" value="1"/>
</dbReference>
<dbReference type="EMBL" id="JACAZE010000011">
    <property type="protein sequence ID" value="KAF7304547.1"/>
    <property type="molecule type" value="Genomic_DNA"/>
</dbReference>
<comment type="caution">
    <text evidence="8">The sequence shown here is derived from an EMBL/GenBank/DDBJ whole genome shotgun (WGS) entry which is preliminary data.</text>
</comment>
<comment type="subcellular location">
    <subcellularLocation>
        <location evidence="1">Membrane</location>
        <topology evidence="1">Multi-pass membrane protein</topology>
    </subcellularLocation>
</comment>
<dbReference type="PROSITE" id="PS50850">
    <property type="entry name" value="MFS"/>
    <property type="match status" value="1"/>
</dbReference>
<feature type="transmembrane region" description="Helical" evidence="6">
    <location>
        <begin position="854"/>
        <end position="870"/>
    </location>
</feature>
<evidence type="ECO:0000256" key="2">
    <source>
        <dbReference type="ARBA" id="ARBA00022692"/>
    </source>
</evidence>
<protein>
    <submittedName>
        <fullName evidence="8">MFS domain-containing protein</fullName>
    </submittedName>
</protein>
<dbReference type="InterPro" id="IPR005828">
    <property type="entry name" value="MFS_sugar_transport-like"/>
</dbReference>
<feature type="domain" description="Major facilitator superfamily (MFS) profile" evidence="7">
    <location>
        <begin position="738"/>
        <end position="1219"/>
    </location>
</feature>
<feature type="transmembrane region" description="Helical" evidence="6">
    <location>
        <begin position="830"/>
        <end position="848"/>
    </location>
</feature>
<evidence type="ECO:0000313" key="9">
    <source>
        <dbReference type="Proteomes" id="UP000613580"/>
    </source>
</evidence>